<protein>
    <submittedName>
        <fullName evidence="1">Uncharacterized protein</fullName>
    </submittedName>
</protein>
<dbReference type="AlphaFoldDB" id="A0A0J1H887"/>
<dbReference type="Proteomes" id="UP000035909">
    <property type="component" value="Unassembled WGS sequence"/>
</dbReference>
<dbReference type="RefSeq" id="WP_047885802.1">
    <property type="nucleotide sequence ID" value="NZ_LDOU01000015.1"/>
</dbReference>
<sequence>MEVLIYQERLSDFKEIEKPLIESKILLNPYGIDTDHAYKLENYLLNSNQQVSCLLDRNIVSYLIDLVKGVDLSPEFEVSRCHRLTAALQAFFNASSIKSEPGLSYHEYIENSSVERADEELSYFRSADNLDANIYLDIALNNINSIPFEVVPRYQAGELINFDTEYRVKAFEFNIVVIKKGLSIRSKCNNDYEAVKSLLEWMFEEYVFCAPAFYFMAIYFSGEKIPKMLKSSSMKSVRNAGWDLALLQHWLTLANKDTDQLWLLASMDKAIAKIADMMLPRSTEEPEEYFGRLEHTFSTMWGKKYGYGSKLFQRLRYWQENADSPKRKTNLPENRTSEYMLALRESVHEEYMRATIA</sequence>
<evidence type="ECO:0000313" key="1">
    <source>
        <dbReference type="EMBL" id="KLV07908.1"/>
    </source>
</evidence>
<name>A0A0J1H887_9GAMM</name>
<dbReference type="EMBL" id="LDOU01000015">
    <property type="protein sequence ID" value="KLV07908.1"/>
    <property type="molecule type" value="Genomic_DNA"/>
</dbReference>
<reference evidence="1 2" key="1">
    <citation type="submission" date="2015-05" db="EMBL/GenBank/DDBJ databases">
        <title>Photobacterium galathea sp. nov.</title>
        <authorList>
            <person name="Machado H."/>
            <person name="Gram L."/>
        </authorList>
    </citation>
    <scope>NUCLEOTIDE SEQUENCE [LARGE SCALE GENOMIC DNA]</scope>
    <source>
        <strain evidence="1 2">DSM 22954</strain>
    </source>
</reference>
<comment type="caution">
    <text evidence="1">The sequence shown here is derived from an EMBL/GenBank/DDBJ whole genome shotgun (WGS) entry which is preliminary data.</text>
</comment>
<dbReference type="OrthoDB" id="7067515at2"/>
<keyword evidence="2" id="KW-1185">Reference proteome</keyword>
<organism evidence="1 2">
    <name type="scientific">Photobacterium ganghwense</name>
    <dbReference type="NCBI Taxonomy" id="320778"/>
    <lineage>
        <taxon>Bacteria</taxon>
        <taxon>Pseudomonadati</taxon>
        <taxon>Pseudomonadota</taxon>
        <taxon>Gammaproteobacteria</taxon>
        <taxon>Vibrionales</taxon>
        <taxon>Vibrionaceae</taxon>
        <taxon>Photobacterium</taxon>
    </lineage>
</organism>
<gene>
    <name evidence="1" type="ORF">ABT57_13685</name>
</gene>
<accession>A0A0J1H887</accession>
<evidence type="ECO:0000313" key="2">
    <source>
        <dbReference type="Proteomes" id="UP000035909"/>
    </source>
</evidence>
<dbReference type="PATRIC" id="fig|320778.3.peg.2982"/>
<proteinExistence type="predicted"/>